<organism evidence="1 2">
    <name type="scientific">Trifolium medium</name>
    <dbReference type="NCBI Taxonomy" id="97028"/>
    <lineage>
        <taxon>Eukaryota</taxon>
        <taxon>Viridiplantae</taxon>
        <taxon>Streptophyta</taxon>
        <taxon>Embryophyta</taxon>
        <taxon>Tracheophyta</taxon>
        <taxon>Spermatophyta</taxon>
        <taxon>Magnoliopsida</taxon>
        <taxon>eudicotyledons</taxon>
        <taxon>Gunneridae</taxon>
        <taxon>Pentapetalae</taxon>
        <taxon>rosids</taxon>
        <taxon>fabids</taxon>
        <taxon>Fabales</taxon>
        <taxon>Fabaceae</taxon>
        <taxon>Papilionoideae</taxon>
        <taxon>50 kb inversion clade</taxon>
        <taxon>NPAAA clade</taxon>
        <taxon>Hologalegina</taxon>
        <taxon>IRL clade</taxon>
        <taxon>Trifolieae</taxon>
        <taxon>Trifolium</taxon>
    </lineage>
</organism>
<dbReference type="Proteomes" id="UP000265520">
    <property type="component" value="Unassembled WGS sequence"/>
</dbReference>
<proteinExistence type="predicted"/>
<comment type="caution">
    <text evidence="1">The sequence shown here is derived from an EMBL/GenBank/DDBJ whole genome shotgun (WGS) entry which is preliminary data.</text>
</comment>
<keyword evidence="2" id="KW-1185">Reference proteome</keyword>
<feature type="non-terminal residue" evidence="1">
    <location>
        <position position="80"/>
    </location>
</feature>
<gene>
    <name evidence="1" type="ORF">A2U01_0031110</name>
</gene>
<dbReference type="AlphaFoldDB" id="A0A392PEW3"/>
<evidence type="ECO:0000313" key="2">
    <source>
        <dbReference type="Proteomes" id="UP000265520"/>
    </source>
</evidence>
<protein>
    <submittedName>
        <fullName evidence="1">Uncharacterized protein</fullName>
    </submittedName>
</protein>
<sequence length="80" mass="8782">MLIGADIQFLGTTYAGLKIKADWVQVLKSKYKCGDETVPNVVPDQLREYVSTEYLNQIIGCSSANSLLGEDLPSWPTSSN</sequence>
<dbReference type="EMBL" id="LXQA010074721">
    <property type="protein sequence ID" value="MCI10019.1"/>
    <property type="molecule type" value="Genomic_DNA"/>
</dbReference>
<evidence type="ECO:0000313" key="1">
    <source>
        <dbReference type="EMBL" id="MCI10019.1"/>
    </source>
</evidence>
<accession>A0A392PEW3</accession>
<name>A0A392PEW3_9FABA</name>
<reference evidence="1 2" key="1">
    <citation type="journal article" date="2018" name="Front. Plant Sci.">
        <title>Red Clover (Trifolium pratense) and Zigzag Clover (T. medium) - A Picture of Genomic Similarities and Differences.</title>
        <authorList>
            <person name="Dluhosova J."/>
            <person name="Istvanek J."/>
            <person name="Nedelnik J."/>
            <person name="Repkova J."/>
        </authorList>
    </citation>
    <scope>NUCLEOTIDE SEQUENCE [LARGE SCALE GENOMIC DNA]</scope>
    <source>
        <strain evidence="2">cv. 10/8</strain>
        <tissue evidence="1">Leaf</tissue>
    </source>
</reference>